<evidence type="ECO:0000256" key="1">
    <source>
        <dbReference type="SAM" id="MobiDB-lite"/>
    </source>
</evidence>
<feature type="domain" description="N-acetyltransferase" evidence="2">
    <location>
        <begin position="23"/>
        <end position="75"/>
    </location>
</feature>
<feature type="region of interest" description="Disordered" evidence="1">
    <location>
        <begin position="1"/>
        <end position="33"/>
    </location>
</feature>
<gene>
    <name evidence="3" type="ORF">QYT958_LOCUS41927</name>
    <name evidence="4" type="ORF">QYT958_LOCUS41934</name>
</gene>
<evidence type="ECO:0000313" key="5">
    <source>
        <dbReference type="Proteomes" id="UP000663848"/>
    </source>
</evidence>
<evidence type="ECO:0000313" key="4">
    <source>
        <dbReference type="EMBL" id="CAF5049191.1"/>
    </source>
</evidence>
<dbReference type="GO" id="GO:0016747">
    <property type="term" value="F:acyltransferase activity, transferring groups other than amino-acyl groups"/>
    <property type="evidence" value="ECO:0007669"/>
    <property type="project" value="InterPro"/>
</dbReference>
<dbReference type="Proteomes" id="UP000663848">
    <property type="component" value="Unassembled WGS sequence"/>
</dbReference>
<dbReference type="Pfam" id="PF13718">
    <property type="entry name" value="GNAT_acetyltr_2"/>
    <property type="match status" value="1"/>
</dbReference>
<sequence>MPSHLEVQPRREQDLHSSPSSPTADQMEVIDDDDLPLLNETLHPRQGLPPLLQKLNERRLRHSIDYLGVSYGLSAD</sequence>
<feature type="non-terminal residue" evidence="4">
    <location>
        <position position="1"/>
    </location>
</feature>
<comment type="caution">
    <text evidence="4">The sequence shown here is derived from an EMBL/GenBank/DDBJ whole genome shotgun (WGS) entry which is preliminary data.</text>
</comment>
<evidence type="ECO:0000313" key="3">
    <source>
        <dbReference type="EMBL" id="CAF5049085.1"/>
    </source>
</evidence>
<accession>A0A822CQJ0</accession>
<proteinExistence type="predicted"/>
<evidence type="ECO:0000259" key="2">
    <source>
        <dbReference type="Pfam" id="PF13718"/>
    </source>
</evidence>
<protein>
    <recommendedName>
        <fullName evidence="2">N-acetyltransferase domain-containing protein</fullName>
    </recommendedName>
</protein>
<dbReference type="EMBL" id="CAJOBR010050335">
    <property type="protein sequence ID" value="CAF5049191.1"/>
    <property type="molecule type" value="Genomic_DNA"/>
</dbReference>
<organism evidence="4 5">
    <name type="scientific">Rotaria socialis</name>
    <dbReference type="NCBI Taxonomy" id="392032"/>
    <lineage>
        <taxon>Eukaryota</taxon>
        <taxon>Metazoa</taxon>
        <taxon>Spiralia</taxon>
        <taxon>Gnathifera</taxon>
        <taxon>Rotifera</taxon>
        <taxon>Eurotatoria</taxon>
        <taxon>Bdelloidea</taxon>
        <taxon>Philodinida</taxon>
        <taxon>Philodinidae</taxon>
        <taxon>Rotaria</taxon>
    </lineage>
</organism>
<dbReference type="EMBL" id="CAJOBR010050280">
    <property type="protein sequence ID" value="CAF5049085.1"/>
    <property type="molecule type" value="Genomic_DNA"/>
</dbReference>
<name>A0A822CQJ0_9BILA</name>
<dbReference type="InterPro" id="IPR000182">
    <property type="entry name" value="GNAT_dom"/>
</dbReference>
<dbReference type="AlphaFoldDB" id="A0A822CQJ0"/>
<reference evidence="4" key="1">
    <citation type="submission" date="2021-02" db="EMBL/GenBank/DDBJ databases">
        <authorList>
            <person name="Nowell W R."/>
        </authorList>
    </citation>
    <scope>NUCLEOTIDE SEQUENCE</scope>
</reference>